<reference evidence="2 3" key="1">
    <citation type="submission" date="2019-06" db="EMBL/GenBank/DDBJ databases">
        <title>A chromosomal-level reference genome of Carpinus fangiana (Coryloideae, Betulaceae).</title>
        <authorList>
            <person name="Yang X."/>
            <person name="Wang Z."/>
            <person name="Zhang L."/>
            <person name="Hao G."/>
            <person name="Liu J."/>
            <person name="Yang Y."/>
        </authorList>
    </citation>
    <scope>NUCLEOTIDE SEQUENCE [LARGE SCALE GENOMIC DNA]</scope>
    <source>
        <strain evidence="2">Cfa_2016G</strain>
        <tissue evidence="2">Leaf</tissue>
    </source>
</reference>
<dbReference type="OrthoDB" id="2419613at2759"/>
<gene>
    <name evidence="2" type="ORF">FH972_014257</name>
</gene>
<proteinExistence type="predicted"/>
<organism evidence="2 3">
    <name type="scientific">Carpinus fangiana</name>
    <dbReference type="NCBI Taxonomy" id="176857"/>
    <lineage>
        <taxon>Eukaryota</taxon>
        <taxon>Viridiplantae</taxon>
        <taxon>Streptophyta</taxon>
        <taxon>Embryophyta</taxon>
        <taxon>Tracheophyta</taxon>
        <taxon>Spermatophyta</taxon>
        <taxon>Magnoliopsida</taxon>
        <taxon>eudicotyledons</taxon>
        <taxon>Gunneridae</taxon>
        <taxon>Pentapetalae</taxon>
        <taxon>rosids</taxon>
        <taxon>fabids</taxon>
        <taxon>Fagales</taxon>
        <taxon>Betulaceae</taxon>
        <taxon>Carpinus</taxon>
    </lineage>
</organism>
<keyword evidence="1" id="KW-0472">Membrane</keyword>
<evidence type="ECO:0000313" key="3">
    <source>
        <dbReference type="Proteomes" id="UP000327013"/>
    </source>
</evidence>
<protein>
    <submittedName>
        <fullName evidence="2">Uncharacterized protein</fullName>
    </submittedName>
</protein>
<dbReference type="Proteomes" id="UP000327013">
    <property type="component" value="Chromosome 6"/>
</dbReference>
<keyword evidence="1" id="KW-1133">Transmembrane helix</keyword>
<evidence type="ECO:0000313" key="2">
    <source>
        <dbReference type="EMBL" id="KAE8075552.1"/>
    </source>
</evidence>
<dbReference type="AlphaFoldDB" id="A0A5N6R9E3"/>
<keyword evidence="3" id="KW-1185">Reference proteome</keyword>
<accession>A0A5N6R9E3</accession>
<dbReference type="EMBL" id="CM017326">
    <property type="protein sequence ID" value="KAE8075552.1"/>
    <property type="molecule type" value="Genomic_DNA"/>
</dbReference>
<sequence>MAVGVCPAFEAKEGSQIQGLDILDPEKKWKRIYSGILIFIGAVAALLEAITWFIVIKRKQTSSVKYPMYGSGMNGTNGYAAARKENGV</sequence>
<feature type="transmembrane region" description="Helical" evidence="1">
    <location>
        <begin position="32"/>
        <end position="55"/>
    </location>
</feature>
<keyword evidence="1" id="KW-0812">Transmembrane</keyword>
<evidence type="ECO:0000256" key="1">
    <source>
        <dbReference type="SAM" id="Phobius"/>
    </source>
</evidence>
<name>A0A5N6R9E3_9ROSI</name>